<dbReference type="InterPro" id="IPR015797">
    <property type="entry name" value="NUDIX_hydrolase-like_dom_sf"/>
</dbReference>
<keyword evidence="3 6" id="KW-0378">Hydrolase</keyword>
<dbReference type="GO" id="GO:0046872">
    <property type="term" value="F:metal ion binding"/>
    <property type="evidence" value="ECO:0007669"/>
    <property type="project" value="UniProtKB-KW"/>
</dbReference>
<dbReference type="PANTHER" id="PTHR12629:SF0">
    <property type="entry name" value="DIPHOSPHOINOSITOL-POLYPHOSPHATE DIPHOSPHATASE"/>
    <property type="match status" value="1"/>
</dbReference>
<dbReference type="PROSITE" id="PS51462">
    <property type="entry name" value="NUDIX"/>
    <property type="match status" value="1"/>
</dbReference>
<dbReference type="AlphaFoldDB" id="A0A839AGY8"/>
<dbReference type="PANTHER" id="PTHR12629">
    <property type="entry name" value="DIPHOSPHOINOSITOL POLYPHOSPHATE PHOSPHOHYDROLASE"/>
    <property type="match status" value="1"/>
</dbReference>
<evidence type="ECO:0000313" key="6">
    <source>
        <dbReference type="EMBL" id="MBA5778194.1"/>
    </source>
</evidence>
<evidence type="ECO:0000259" key="5">
    <source>
        <dbReference type="PROSITE" id="PS51462"/>
    </source>
</evidence>
<protein>
    <submittedName>
        <fullName evidence="6">NUDIX hydrolase</fullName>
    </submittedName>
</protein>
<name>A0A839AGY8_9HYPH</name>
<keyword evidence="2" id="KW-0479">Metal-binding</keyword>
<keyword evidence="7" id="KW-1185">Reference proteome</keyword>
<dbReference type="GO" id="GO:0005737">
    <property type="term" value="C:cytoplasm"/>
    <property type="evidence" value="ECO:0007669"/>
    <property type="project" value="TreeGrafter"/>
</dbReference>
<dbReference type="GO" id="GO:0016462">
    <property type="term" value="F:pyrophosphatase activity"/>
    <property type="evidence" value="ECO:0007669"/>
    <property type="project" value="InterPro"/>
</dbReference>
<dbReference type="InterPro" id="IPR000086">
    <property type="entry name" value="NUDIX_hydrolase_dom"/>
</dbReference>
<evidence type="ECO:0000313" key="7">
    <source>
        <dbReference type="Proteomes" id="UP000541109"/>
    </source>
</evidence>
<reference evidence="6 7" key="1">
    <citation type="submission" date="2020-07" db="EMBL/GenBank/DDBJ databases">
        <title>Stappia sp., F7233, whole genome shotgun sequencing project.</title>
        <authorList>
            <person name="Jiang S."/>
            <person name="Liu Z.W."/>
            <person name="Du Z.J."/>
        </authorList>
    </citation>
    <scope>NUCLEOTIDE SEQUENCE [LARGE SCALE GENOMIC DNA]</scope>
    <source>
        <strain evidence="6 7">F7233</strain>
    </source>
</reference>
<dbReference type="Gene3D" id="3.90.79.10">
    <property type="entry name" value="Nucleoside Triphosphate Pyrophosphohydrolase"/>
    <property type="match status" value="1"/>
</dbReference>
<dbReference type="CDD" id="cd04666">
    <property type="entry name" value="NUDIX_DIPP2_like_Nudt4"/>
    <property type="match status" value="1"/>
</dbReference>
<comment type="cofactor">
    <cofactor evidence="1">
        <name>Mg(2+)</name>
        <dbReference type="ChEBI" id="CHEBI:18420"/>
    </cofactor>
</comment>
<keyword evidence="4" id="KW-0460">Magnesium</keyword>
<evidence type="ECO:0000256" key="2">
    <source>
        <dbReference type="ARBA" id="ARBA00022723"/>
    </source>
</evidence>
<evidence type="ECO:0000256" key="4">
    <source>
        <dbReference type="ARBA" id="ARBA00022842"/>
    </source>
</evidence>
<dbReference type="Pfam" id="PF00293">
    <property type="entry name" value="NUDIX"/>
    <property type="match status" value="1"/>
</dbReference>
<evidence type="ECO:0000256" key="1">
    <source>
        <dbReference type="ARBA" id="ARBA00001946"/>
    </source>
</evidence>
<dbReference type="SUPFAM" id="SSF55811">
    <property type="entry name" value="Nudix"/>
    <property type="match status" value="1"/>
</dbReference>
<dbReference type="EMBL" id="JACFXV010000058">
    <property type="protein sequence ID" value="MBA5778194.1"/>
    <property type="molecule type" value="Genomic_DNA"/>
</dbReference>
<comment type="caution">
    <text evidence="6">The sequence shown here is derived from an EMBL/GenBank/DDBJ whole genome shotgun (WGS) entry which is preliminary data.</text>
</comment>
<accession>A0A839AGY8</accession>
<sequence>MGGKPPEVQCAALPWRRTEDGRIEVMIATSRDTGRWVLPKGWPHKRLTLDQSAAQEAYEEVGVVGDIAKEPFGTYMYSKGLDNGLSKRVQVAVFPMEVRGQLDEWPEQGQRRVAWVDALEAARLVDEPELSGLLRKFRG</sequence>
<evidence type="ECO:0000256" key="3">
    <source>
        <dbReference type="ARBA" id="ARBA00022801"/>
    </source>
</evidence>
<feature type="domain" description="Nudix hydrolase" evidence="5">
    <location>
        <begin position="5"/>
        <end position="138"/>
    </location>
</feature>
<organism evidence="6 7">
    <name type="scientific">Stappia albiluteola</name>
    <dbReference type="NCBI Taxonomy" id="2758565"/>
    <lineage>
        <taxon>Bacteria</taxon>
        <taxon>Pseudomonadati</taxon>
        <taxon>Pseudomonadota</taxon>
        <taxon>Alphaproteobacteria</taxon>
        <taxon>Hyphomicrobiales</taxon>
        <taxon>Stappiaceae</taxon>
        <taxon>Stappia</taxon>
    </lineage>
</organism>
<proteinExistence type="predicted"/>
<dbReference type="Proteomes" id="UP000541109">
    <property type="component" value="Unassembled WGS sequence"/>
</dbReference>
<gene>
    <name evidence="6" type="ORF">H2509_13775</name>
</gene>
<dbReference type="InterPro" id="IPR047198">
    <property type="entry name" value="DDP-like_NUDIX"/>
</dbReference>